<evidence type="ECO:0000259" key="2">
    <source>
        <dbReference type="PROSITE" id="PS51725"/>
    </source>
</evidence>
<dbReference type="PANTHER" id="PTHR33336:SF15">
    <property type="entry name" value="ABM DOMAIN-CONTAINING PROTEIN"/>
    <property type="match status" value="1"/>
</dbReference>
<keyword evidence="3" id="KW-0560">Oxidoreductase</keyword>
<feature type="signal peptide" evidence="1">
    <location>
        <begin position="1"/>
        <end position="25"/>
    </location>
</feature>
<dbReference type="InterPro" id="IPR007138">
    <property type="entry name" value="ABM_dom"/>
</dbReference>
<dbReference type="RefSeq" id="WP_263369716.1">
    <property type="nucleotide sequence ID" value="NZ_JAGSYD010000001.1"/>
</dbReference>
<feature type="chain" id="PRO_5047186478" evidence="1">
    <location>
        <begin position="26"/>
        <end position="125"/>
    </location>
</feature>
<keyword evidence="4" id="KW-1185">Reference proteome</keyword>
<accession>A0ABW1Z937</accession>
<keyword evidence="3" id="KW-0503">Monooxygenase</keyword>
<dbReference type="Proteomes" id="UP001596391">
    <property type="component" value="Unassembled WGS sequence"/>
</dbReference>
<evidence type="ECO:0000256" key="1">
    <source>
        <dbReference type="SAM" id="SignalP"/>
    </source>
</evidence>
<proteinExistence type="predicted"/>
<evidence type="ECO:0000313" key="3">
    <source>
        <dbReference type="EMBL" id="MFC6646015.1"/>
    </source>
</evidence>
<organism evidence="3 4">
    <name type="scientific">Granulicella cerasi</name>
    <dbReference type="NCBI Taxonomy" id="741063"/>
    <lineage>
        <taxon>Bacteria</taxon>
        <taxon>Pseudomonadati</taxon>
        <taxon>Acidobacteriota</taxon>
        <taxon>Terriglobia</taxon>
        <taxon>Terriglobales</taxon>
        <taxon>Acidobacteriaceae</taxon>
        <taxon>Granulicella</taxon>
    </lineage>
</organism>
<dbReference type="SUPFAM" id="SSF54909">
    <property type="entry name" value="Dimeric alpha+beta barrel"/>
    <property type="match status" value="1"/>
</dbReference>
<evidence type="ECO:0000313" key="4">
    <source>
        <dbReference type="Proteomes" id="UP001596391"/>
    </source>
</evidence>
<dbReference type="InterPro" id="IPR050744">
    <property type="entry name" value="AI-2_Isomerase_LsrG"/>
</dbReference>
<protein>
    <submittedName>
        <fullName evidence="3">Quinol monooxygenase</fullName>
        <ecNumber evidence="3">1.-.-.-</ecNumber>
    </submittedName>
</protein>
<dbReference type="EC" id="1.-.-.-" evidence="3"/>
<keyword evidence="1" id="KW-0732">Signal</keyword>
<comment type="caution">
    <text evidence="3">The sequence shown here is derived from an EMBL/GenBank/DDBJ whole genome shotgun (WGS) entry which is preliminary data.</text>
</comment>
<dbReference type="GO" id="GO:0004497">
    <property type="term" value="F:monooxygenase activity"/>
    <property type="evidence" value="ECO:0007669"/>
    <property type="project" value="UniProtKB-KW"/>
</dbReference>
<feature type="domain" description="ABM" evidence="2">
    <location>
        <begin position="33"/>
        <end position="124"/>
    </location>
</feature>
<reference evidence="4" key="1">
    <citation type="journal article" date="2019" name="Int. J. Syst. Evol. Microbiol.">
        <title>The Global Catalogue of Microorganisms (GCM) 10K type strain sequencing project: providing services to taxonomists for standard genome sequencing and annotation.</title>
        <authorList>
            <consortium name="The Broad Institute Genomics Platform"/>
            <consortium name="The Broad Institute Genome Sequencing Center for Infectious Disease"/>
            <person name="Wu L."/>
            <person name="Ma J."/>
        </authorList>
    </citation>
    <scope>NUCLEOTIDE SEQUENCE [LARGE SCALE GENOMIC DNA]</scope>
    <source>
        <strain evidence="4">CGMCC 1.16026</strain>
    </source>
</reference>
<dbReference type="EMBL" id="JBHSWI010000001">
    <property type="protein sequence ID" value="MFC6646015.1"/>
    <property type="molecule type" value="Genomic_DNA"/>
</dbReference>
<dbReference type="InterPro" id="IPR011008">
    <property type="entry name" value="Dimeric_a/b-barrel"/>
</dbReference>
<dbReference type="Gene3D" id="3.30.70.100">
    <property type="match status" value="1"/>
</dbReference>
<name>A0ABW1Z937_9BACT</name>
<dbReference type="Pfam" id="PF03992">
    <property type="entry name" value="ABM"/>
    <property type="match status" value="1"/>
</dbReference>
<gene>
    <name evidence="3" type="ORF">ACFQBQ_10565</name>
</gene>
<dbReference type="PROSITE" id="PS51725">
    <property type="entry name" value="ABM"/>
    <property type="match status" value="1"/>
</dbReference>
<sequence length="125" mass="13920">MSSALRKMLRATVFVVALPASVIHAQTAAPARVYKFVTYTTSPEKFQAFLAQCEINANATRKETGTVEFEVLEPQNTPNTVMFLEEYRNQAASDAHMRTAHFLAFKQAVAHAEAKRSAVQAARFR</sequence>
<dbReference type="PANTHER" id="PTHR33336">
    <property type="entry name" value="QUINOL MONOOXYGENASE YGIN-RELATED"/>
    <property type="match status" value="1"/>
</dbReference>